<evidence type="ECO:0000313" key="2">
    <source>
        <dbReference type="EMBL" id="KAJ5303242.1"/>
    </source>
</evidence>
<dbReference type="PANTHER" id="PTHR28288">
    <property type="entry name" value="PROTEASE B INHIBITOR 2"/>
    <property type="match status" value="1"/>
</dbReference>
<name>A0A9W9PRI6_9EURO</name>
<accession>A0A9W9PRI6</accession>
<evidence type="ECO:0000256" key="1">
    <source>
        <dbReference type="ARBA" id="ARBA00038069"/>
    </source>
</evidence>
<comment type="caution">
    <text evidence="2">The sequence shown here is derived from an EMBL/GenBank/DDBJ whole genome shotgun (WGS) entry which is preliminary data.</text>
</comment>
<dbReference type="OrthoDB" id="5518345at2759"/>
<sequence length="70" mass="7902">MPLYNVTLKEESPLEELEKAKQDAQAKGGVIKHEYSLIKGFTVEYPDDQVNALESSEHIHVEEDSKVSTQ</sequence>
<dbReference type="PANTHER" id="PTHR28288:SF2">
    <property type="entry name" value="PROTEASE B INHIBITOR 2"/>
    <property type="match status" value="1"/>
</dbReference>
<dbReference type="Proteomes" id="UP001147746">
    <property type="component" value="Unassembled WGS sequence"/>
</dbReference>
<proteinExistence type="inferred from homology"/>
<gene>
    <name evidence="2" type="ORF">N7476_010041</name>
</gene>
<dbReference type="GO" id="GO:0004866">
    <property type="term" value="F:endopeptidase inhibitor activity"/>
    <property type="evidence" value="ECO:0007669"/>
    <property type="project" value="UniProtKB-ARBA"/>
</dbReference>
<organism evidence="2 3">
    <name type="scientific">Penicillium atrosanguineum</name>
    <dbReference type="NCBI Taxonomy" id="1132637"/>
    <lineage>
        <taxon>Eukaryota</taxon>
        <taxon>Fungi</taxon>
        <taxon>Dikarya</taxon>
        <taxon>Ascomycota</taxon>
        <taxon>Pezizomycotina</taxon>
        <taxon>Eurotiomycetes</taxon>
        <taxon>Eurotiomycetidae</taxon>
        <taxon>Eurotiales</taxon>
        <taxon>Aspergillaceae</taxon>
        <taxon>Penicillium</taxon>
    </lineage>
</organism>
<evidence type="ECO:0000313" key="3">
    <source>
        <dbReference type="Proteomes" id="UP001147746"/>
    </source>
</evidence>
<comment type="similarity">
    <text evidence="1">Belongs to the protease inhibitor I9 family.</text>
</comment>
<dbReference type="InterPro" id="IPR052471">
    <property type="entry name" value="PBI_I9"/>
</dbReference>
<reference evidence="2" key="2">
    <citation type="journal article" date="2023" name="IMA Fungus">
        <title>Comparative genomic study of the Penicillium genus elucidates a diverse pangenome and 15 lateral gene transfer events.</title>
        <authorList>
            <person name="Petersen C."/>
            <person name="Sorensen T."/>
            <person name="Nielsen M.R."/>
            <person name="Sondergaard T.E."/>
            <person name="Sorensen J.L."/>
            <person name="Fitzpatrick D.A."/>
            <person name="Frisvad J.C."/>
            <person name="Nielsen K.L."/>
        </authorList>
    </citation>
    <scope>NUCLEOTIDE SEQUENCE</scope>
    <source>
        <strain evidence="2">IBT 21472</strain>
    </source>
</reference>
<protein>
    <recommendedName>
        <fullName evidence="4">Inhibitor I9 domain-containing protein</fullName>
    </recommendedName>
</protein>
<dbReference type="FunFam" id="3.30.70.80:FF:000005">
    <property type="entry name" value="Proteinase inhibitor I2B"/>
    <property type="match status" value="1"/>
</dbReference>
<dbReference type="EMBL" id="JAPZBO010000009">
    <property type="protein sequence ID" value="KAJ5303242.1"/>
    <property type="molecule type" value="Genomic_DNA"/>
</dbReference>
<dbReference type="SUPFAM" id="SSF54897">
    <property type="entry name" value="Protease propeptides/inhibitors"/>
    <property type="match status" value="1"/>
</dbReference>
<evidence type="ECO:0008006" key="4">
    <source>
        <dbReference type="Google" id="ProtNLM"/>
    </source>
</evidence>
<dbReference type="Gene3D" id="3.30.70.80">
    <property type="entry name" value="Peptidase S8 propeptide/proteinase inhibitor I9"/>
    <property type="match status" value="1"/>
</dbReference>
<dbReference type="InterPro" id="IPR037045">
    <property type="entry name" value="S8pro/Inhibitor_I9_sf"/>
</dbReference>
<dbReference type="GO" id="GO:0042144">
    <property type="term" value="P:vacuole fusion, non-autophagic"/>
    <property type="evidence" value="ECO:0007669"/>
    <property type="project" value="TreeGrafter"/>
</dbReference>
<dbReference type="AlphaFoldDB" id="A0A9W9PRI6"/>
<keyword evidence="3" id="KW-1185">Reference proteome</keyword>
<reference evidence="2" key="1">
    <citation type="submission" date="2022-12" db="EMBL/GenBank/DDBJ databases">
        <authorList>
            <person name="Petersen C."/>
        </authorList>
    </citation>
    <scope>NUCLEOTIDE SEQUENCE</scope>
    <source>
        <strain evidence="2">IBT 21472</strain>
    </source>
</reference>